<dbReference type="Proteomes" id="UP000025227">
    <property type="component" value="Unplaced"/>
</dbReference>
<organism evidence="1 2">
    <name type="scientific">Haemonchus contortus</name>
    <name type="common">Barber pole worm</name>
    <dbReference type="NCBI Taxonomy" id="6289"/>
    <lineage>
        <taxon>Eukaryota</taxon>
        <taxon>Metazoa</taxon>
        <taxon>Ecdysozoa</taxon>
        <taxon>Nematoda</taxon>
        <taxon>Chromadorea</taxon>
        <taxon>Rhabditida</taxon>
        <taxon>Rhabditina</taxon>
        <taxon>Rhabditomorpha</taxon>
        <taxon>Strongyloidea</taxon>
        <taxon>Trichostrongylidae</taxon>
        <taxon>Haemonchus</taxon>
    </lineage>
</organism>
<dbReference type="AlphaFoldDB" id="A0A7I4YFT4"/>
<accession>A0A7I4YFT4</accession>
<protein>
    <submittedName>
        <fullName evidence="2">Pecanex-like protein</fullName>
    </submittedName>
</protein>
<name>A0A7I4YFT4_HAECO</name>
<dbReference type="WBParaSite" id="HCON_00095000-00001">
    <property type="protein sequence ID" value="HCON_00095000-00001"/>
    <property type="gene ID" value="HCON_00095000"/>
</dbReference>
<reference evidence="2" key="1">
    <citation type="submission" date="2020-12" db="UniProtKB">
        <authorList>
            <consortium name="WormBaseParasite"/>
        </authorList>
    </citation>
    <scope>IDENTIFICATION</scope>
    <source>
        <strain evidence="2">MHco3</strain>
    </source>
</reference>
<evidence type="ECO:0000313" key="1">
    <source>
        <dbReference type="Proteomes" id="UP000025227"/>
    </source>
</evidence>
<sequence length="185" mass="19808">RINGAVHSLPQPIPLAPLGAHLAAAGVHFEWIDDKDLSILLVLTTIHQIYEEGPQILKGDCGPGRVMGCLNRRTDGSSGFLCVPSVRVCVVLVVACYVRVRICPRLSASFPSRLSLCVSSTSCMLHPRAYLSTSVRVYALCPCLSPSLCVCPSLSLSLRICLCVPPCVPFVPGLPVVSVRPSVFL</sequence>
<evidence type="ECO:0000313" key="2">
    <source>
        <dbReference type="WBParaSite" id="HCON_00095000-00001"/>
    </source>
</evidence>
<keyword evidence="1" id="KW-1185">Reference proteome</keyword>
<proteinExistence type="predicted"/>